<gene>
    <name evidence="5" type="ORF">niasHT_034731</name>
</gene>
<dbReference type="FunFam" id="3.10.20.90:FF:000009">
    <property type="entry name" value="Ubiquitin-60S ribosomal protein"/>
    <property type="match status" value="1"/>
</dbReference>
<evidence type="ECO:0000256" key="3">
    <source>
        <dbReference type="SAM" id="MobiDB-lite"/>
    </source>
</evidence>
<name>A0ABD2HQM3_9BILA</name>
<dbReference type="CDD" id="cd01803">
    <property type="entry name" value="Ubl_ubiquitin"/>
    <property type="match status" value="1"/>
</dbReference>
<protein>
    <recommendedName>
        <fullName evidence="4">Ubiquitin-like domain-containing protein</fullName>
    </recommendedName>
</protein>
<feature type="compositionally biased region" description="Basic and acidic residues" evidence="3">
    <location>
        <begin position="523"/>
        <end position="539"/>
    </location>
</feature>
<feature type="compositionally biased region" description="Low complexity" evidence="3">
    <location>
        <begin position="302"/>
        <end position="390"/>
    </location>
</feature>
<dbReference type="PANTHER" id="PTHR10666">
    <property type="entry name" value="UBIQUITIN"/>
    <property type="match status" value="1"/>
</dbReference>
<comment type="similarity">
    <text evidence="1">Belongs to the ubiquitin family.</text>
</comment>
<comment type="caution">
    <text evidence="5">The sequence shown here is derived from an EMBL/GenBank/DDBJ whole genome shotgun (WGS) entry which is preliminary data.</text>
</comment>
<evidence type="ECO:0000259" key="4">
    <source>
        <dbReference type="PROSITE" id="PS50053"/>
    </source>
</evidence>
<keyword evidence="2" id="KW-1017">Isopeptide bond</keyword>
<feature type="region of interest" description="Disordered" evidence="3">
    <location>
        <begin position="493"/>
        <end position="539"/>
    </location>
</feature>
<dbReference type="SUPFAM" id="SSF54236">
    <property type="entry name" value="Ubiquitin-like"/>
    <property type="match status" value="1"/>
</dbReference>
<feature type="compositionally biased region" description="Low complexity" evidence="3">
    <location>
        <begin position="504"/>
        <end position="520"/>
    </location>
</feature>
<dbReference type="Proteomes" id="UP001620626">
    <property type="component" value="Unassembled WGS sequence"/>
</dbReference>
<evidence type="ECO:0000313" key="5">
    <source>
        <dbReference type="EMBL" id="KAL3069549.1"/>
    </source>
</evidence>
<feature type="compositionally biased region" description="Pro residues" evidence="3">
    <location>
        <begin position="120"/>
        <end position="136"/>
    </location>
</feature>
<dbReference type="Gene3D" id="3.10.20.90">
    <property type="entry name" value="Phosphatidylinositol 3-kinase Catalytic Subunit, Chain A, domain 1"/>
    <property type="match status" value="1"/>
</dbReference>
<dbReference type="InterPro" id="IPR019954">
    <property type="entry name" value="Ubiquitin_CS"/>
</dbReference>
<feature type="compositionally biased region" description="Basic and acidic residues" evidence="3">
    <location>
        <begin position="493"/>
        <end position="503"/>
    </location>
</feature>
<evidence type="ECO:0000256" key="2">
    <source>
        <dbReference type="ARBA" id="ARBA00022499"/>
    </source>
</evidence>
<feature type="region of interest" description="Disordered" evidence="3">
    <location>
        <begin position="288"/>
        <end position="390"/>
    </location>
</feature>
<dbReference type="Pfam" id="PF00240">
    <property type="entry name" value="ubiquitin"/>
    <property type="match status" value="1"/>
</dbReference>
<sequence length="564" mass="63931">MFQIFVKTHTGKTITLEVEASDPIENVKAKIQDKEGIPPDQQRLIFAGKQLEDARTMADYNIQKESTLQLCLKLFGGARTGKTAHYSRSAVPSFTADKRSPSTPPIRWSPPFTADKRSPSTPPIRRSPPPLISGPPPHRRSGGPLLHRISGPPLTADQAEFLNQNLNFKIKCAHIHVDQTEFDKADSAEQNYEVLSASLYDIKECDRCQEERKWYIITFKQVGKNVITTRGSNTYLLDEDVWEHSGFLLGKLLATIYARALVHNMLDIARARQIKIVINNTRQGYEIVDAGIPEPPPPPPQQQQQHHQQQQPSQTQPTQTQITPQQQQQQHHHQQQPSQTQPTQTQITQQQQQHHQQQQPSQIQPTQTQITPPQQQQQQQQQHQQQQQQQILRPVPLKMFQFEPLINVASTSSTTNIEPLQHQNVAFSDISETPVLEIAENESFPAEKTVMRSILDQLDSDKSERSSTHSQKSTWSAHKLTQEHIRRAYSRLGIERPEERESARQAITASTSAASSTASSHGSKRERGSTTKGDKMKKEVVRKLKAKCADNCDICANLLKKYRI</sequence>
<feature type="region of interest" description="Disordered" evidence="3">
    <location>
        <begin position="459"/>
        <end position="480"/>
    </location>
</feature>
<reference evidence="5 6" key="1">
    <citation type="submission" date="2024-10" db="EMBL/GenBank/DDBJ databases">
        <authorList>
            <person name="Kim D."/>
        </authorList>
    </citation>
    <scope>NUCLEOTIDE SEQUENCE [LARGE SCALE GENOMIC DNA]</scope>
    <source>
        <strain evidence="5">BH-2024</strain>
    </source>
</reference>
<dbReference type="PROSITE" id="PS00299">
    <property type="entry name" value="UBIQUITIN_1"/>
    <property type="match status" value="1"/>
</dbReference>
<feature type="region of interest" description="Disordered" evidence="3">
    <location>
        <begin position="89"/>
        <end position="146"/>
    </location>
</feature>
<proteinExistence type="inferred from homology"/>
<dbReference type="SMART" id="SM00213">
    <property type="entry name" value="UBQ"/>
    <property type="match status" value="1"/>
</dbReference>
<evidence type="ECO:0000256" key="1">
    <source>
        <dbReference type="ARBA" id="ARBA00008430"/>
    </source>
</evidence>
<dbReference type="InterPro" id="IPR029071">
    <property type="entry name" value="Ubiquitin-like_domsf"/>
</dbReference>
<organism evidence="5 6">
    <name type="scientific">Heterodera trifolii</name>
    <dbReference type="NCBI Taxonomy" id="157864"/>
    <lineage>
        <taxon>Eukaryota</taxon>
        <taxon>Metazoa</taxon>
        <taxon>Ecdysozoa</taxon>
        <taxon>Nematoda</taxon>
        <taxon>Chromadorea</taxon>
        <taxon>Rhabditida</taxon>
        <taxon>Tylenchina</taxon>
        <taxon>Tylenchomorpha</taxon>
        <taxon>Tylenchoidea</taxon>
        <taxon>Heteroderidae</taxon>
        <taxon>Heteroderinae</taxon>
        <taxon>Heterodera</taxon>
    </lineage>
</organism>
<dbReference type="PROSITE" id="PS50053">
    <property type="entry name" value="UBIQUITIN_2"/>
    <property type="match status" value="1"/>
</dbReference>
<evidence type="ECO:0000313" key="6">
    <source>
        <dbReference type="Proteomes" id="UP001620626"/>
    </source>
</evidence>
<dbReference type="InterPro" id="IPR050158">
    <property type="entry name" value="Ubiquitin_ubiquitin-like"/>
</dbReference>
<dbReference type="EMBL" id="JBICBT010001395">
    <property type="protein sequence ID" value="KAL3069549.1"/>
    <property type="molecule type" value="Genomic_DNA"/>
</dbReference>
<dbReference type="InterPro" id="IPR000626">
    <property type="entry name" value="Ubiquitin-like_dom"/>
</dbReference>
<feature type="domain" description="Ubiquitin-like" evidence="4">
    <location>
        <begin position="2"/>
        <end position="77"/>
    </location>
</feature>
<dbReference type="AlphaFoldDB" id="A0ABD2HQM3"/>
<accession>A0ABD2HQM3</accession>
<dbReference type="InterPro" id="IPR019956">
    <property type="entry name" value="Ubiquitin_dom"/>
</dbReference>
<dbReference type="PRINTS" id="PR00348">
    <property type="entry name" value="UBIQUITIN"/>
</dbReference>
<keyword evidence="6" id="KW-1185">Reference proteome</keyword>